<gene>
    <name evidence="2" type="ORF">AV274_4336</name>
</gene>
<dbReference type="InterPro" id="IPR052208">
    <property type="entry name" value="DmX-like/RAVE_component"/>
</dbReference>
<dbReference type="GO" id="GO:0043291">
    <property type="term" value="C:RAVE complex"/>
    <property type="evidence" value="ECO:0007669"/>
    <property type="project" value="TreeGrafter"/>
</dbReference>
<evidence type="ECO:0000313" key="2">
    <source>
        <dbReference type="EMBL" id="OAO13990.1"/>
    </source>
</evidence>
<dbReference type="InterPro" id="IPR022033">
    <property type="entry name" value="Rav1p_C"/>
</dbReference>
<evidence type="ECO:0000313" key="3">
    <source>
        <dbReference type="Proteomes" id="UP000078348"/>
    </source>
</evidence>
<organism evidence="2 3">
    <name type="scientific">Blastocystis sp. subtype 1 (strain ATCC 50177 / NandII)</name>
    <dbReference type="NCBI Taxonomy" id="478820"/>
    <lineage>
        <taxon>Eukaryota</taxon>
        <taxon>Sar</taxon>
        <taxon>Stramenopiles</taxon>
        <taxon>Bigyra</taxon>
        <taxon>Opalozoa</taxon>
        <taxon>Opalinata</taxon>
        <taxon>Blastocystidae</taxon>
        <taxon>Blastocystis</taxon>
    </lineage>
</organism>
<reference evidence="2 3" key="1">
    <citation type="submission" date="2016-05" db="EMBL/GenBank/DDBJ databases">
        <title>Nuclear genome of Blastocystis sp. subtype 1 NandII.</title>
        <authorList>
            <person name="Gentekaki E."/>
            <person name="Curtis B."/>
            <person name="Stairs C."/>
            <person name="Eme L."/>
            <person name="Herman E."/>
            <person name="Klimes V."/>
            <person name="Arias M.C."/>
            <person name="Elias M."/>
            <person name="Hilliou F."/>
            <person name="Klute M."/>
            <person name="Malik S.-B."/>
            <person name="Pightling A."/>
            <person name="Rachubinski R."/>
            <person name="Salas D."/>
            <person name="Schlacht A."/>
            <person name="Suga H."/>
            <person name="Archibald J."/>
            <person name="Ball S.G."/>
            <person name="Clark G."/>
            <person name="Dacks J."/>
            <person name="Van Der Giezen M."/>
            <person name="Tsaousis A."/>
            <person name="Roger A."/>
        </authorList>
    </citation>
    <scope>NUCLEOTIDE SEQUENCE [LARGE SCALE GENOMIC DNA]</scope>
    <source>
        <strain evidence="3">ATCC 50177 / NandII</strain>
    </source>
</reference>
<protein>
    <recommendedName>
        <fullName evidence="1">RAVE complex protein Rav1 C-terminal domain-containing protein</fullName>
    </recommendedName>
</protein>
<dbReference type="EMBL" id="LXWW01000305">
    <property type="protein sequence ID" value="OAO13990.1"/>
    <property type="molecule type" value="Genomic_DNA"/>
</dbReference>
<dbReference type="AlphaFoldDB" id="A0A196SAA5"/>
<dbReference type="PANTHER" id="PTHR13950:SF9">
    <property type="entry name" value="RABCONNECTIN-3A"/>
    <property type="match status" value="1"/>
</dbReference>
<dbReference type="Pfam" id="PF12234">
    <property type="entry name" value="Rav1p_C"/>
    <property type="match status" value="1"/>
</dbReference>
<feature type="domain" description="RAVE complex protein Rav1 C-terminal" evidence="1">
    <location>
        <begin position="369"/>
        <end position="542"/>
    </location>
</feature>
<accession>A0A196SAA5</accession>
<dbReference type="Proteomes" id="UP000078348">
    <property type="component" value="Unassembled WGS sequence"/>
</dbReference>
<sequence>MSSEASHCQVMSSEASHYQVMSSEVSHCQVMSSEVSHCQVMPSETTNCQICADSSFVVVTYGNICHLLANNQGTLETVAQTRSLSEPILSVCFAADSFFLVTPHAITSITPHLHLLHPLRSVLTGITPVTRPSLRLLQQILATPRPVVSAASLLTLLLLQQLQRLESVLQTVATTMAAEAEKVKEAWKWQLEEEKKKGSVSFSHACFPFTPQPISCSQLDALLSFFDLVSIEEFSPEEEKAFRKVVRIYRRLKPFRDDGYVDTHGIRFLLAVLLLTEDLLPTSSIPYSAVLEGCLSESKDAIVKEACVFLLKKELHVEDQRPSQPVAVVASPPPVEGKYSALFTFSSNRYRDFKCTAAPVAEAFDPEEWESRVTWKHLKACHFVLWEHNHSTCSHMALKCAMNGFKQSSSPFEAALFLLALKKASLLSSLFKLKKEDRLADFFHRDFGEESNRVAAMKNAHVLLSRNEYLKAACFLLAAGKVEECLNVILKRQHDPELALFLCVVMGDDSAAFIPSLLLPHFDLLAARHRDCELAAWCAFYRSDYSSCLRCLRRCEQAHSDPPTTIPRYFNDLHSTCSCYLTPATTSDALSQCWALLAGAQRLALISAVSRPPFLERVEVDASFLLRHTLQTLLVHAFVDAALALLLSLPSPSLCGSELPARVAERWLADLWVRGESDGSGASREGEWMEATRLLLQRQLIDAATLRAFCLRSIPCVFTLEPVLSTLRLCDAWLAQGSSTDSLSLNPSTVSLAQNPSMDTITQSTLSRITQENTLTLTQLALSPYHHHSHSFEGLSLPFSLLPLLHPTTALFRQCALACFLQAWLDRNDALLITALRLLHNDPNTTLPSVEQIVAAEPVRVVTVRASSPTEEALFTHLFHRLALRTLCLFTQAFTTATDASTCPQQQCALLQRWQEELQAAVDRSAEALRSLDAGVLRLLLGAVKEGGIDPFVAPVMELWRYVSGEAIAEACVASIEVTKEVEECELRENGVVWRKSGVLLRIEKNRDNGLTVQWKDAPTHPSFLDSSSGQQEKVDCLCANPSVLGAFVCRSSREGVRLLHLHLVKDALQETTVAQVRGCPPFTHVACNALHTLGVAGTQKGRLLLFDAAHQRVVADWVIRPNCCLQSVGFATSTLCYAIVQSAGWRRKSECFIHLIDCRVASCVSVLRLEQELQKPCLSYCAGGMLWVTGSEGILEIDLREKRLLGVVPKPQSAVCGFIVREGSDAVLAVTETETIPLGTTD</sequence>
<evidence type="ECO:0000259" key="1">
    <source>
        <dbReference type="Pfam" id="PF12234"/>
    </source>
</evidence>
<proteinExistence type="predicted"/>
<name>A0A196SAA5_BLAHN</name>
<comment type="caution">
    <text evidence="2">The sequence shown here is derived from an EMBL/GenBank/DDBJ whole genome shotgun (WGS) entry which is preliminary data.</text>
</comment>
<dbReference type="PANTHER" id="PTHR13950">
    <property type="entry name" value="RABCONNECTIN-RELATED"/>
    <property type="match status" value="1"/>
</dbReference>
<dbReference type="GO" id="GO:0007035">
    <property type="term" value="P:vacuolar acidification"/>
    <property type="evidence" value="ECO:0007669"/>
    <property type="project" value="TreeGrafter"/>
</dbReference>
<keyword evidence="3" id="KW-1185">Reference proteome</keyword>
<dbReference type="STRING" id="478820.A0A196SAA5"/>
<dbReference type="OrthoDB" id="342131at2759"/>